<proteinExistence type="predicted"/>
<dbReference type="PANTHER" id="PTHR47032">
    <property type="entry name" value="UDP-D-XYLOSE:L-FUCOSE ALPHA-1,3-D-XYLOSYLTRANSFERASE-RELATED"/>
    <property type="match status" value="1"/>
</dbReference>
<gene>
    <name evidence="2" type="ORF">Vbra_3967</name>
</gene>
<name>A0A0G4EJG3_VITBC</name>
<dbReference type="VEuPathDB" id="CryptoDB:Vbra_3967"/>
<feature type="domain" description="Nucleotide-diphospho-sugar transferase" evidence="1">
    <location>
        <begin position="18"/>
        <end position="162"/>
    </location>
</feature>
<dbReference type="GO" id="GO:0016757">
    <property type="term" value="F:glycosyltransferase activity"/>
    <property type="evidence" value="ECO:0007669"/>
    <property type="project" value="TreeGrafter"/>
</dbReference>
<reference evidence="2 3" key="1">
    <citation type="submission" date="2014-11" db="EMBL/GenBank/DDBJ databases">
        <authorList>
            <person name="Zhu J."/>
            <person name="Qi W."/>
            <person name="Song R."/>
        </authorList>
    </citation>
    <scope>NUCLEOTIDE SEQUENCE [LARGE SCALE GENOMIC DNA]</scope>
</reference>
<dbReference type="InterPro" id="IPR005069">
    <property type="entry name" value="Nucl-diP-sugar_transferase"/>
</dbReference>
<dbReference type="Pfam" id="PF03407">
    <property type="entry name" value="Nucleotid_trans"/>
    <property type="match status" value="1"/>
</dbReference>
<evidence type="ECO:0000259" key="1">
    <source>
        <dbReference type="Pfam" id="PF03407"/>
    </source>
</evidence>
<evidence type="ECO:0000313" key="2">
    <source>
        <dbReference type="EMBL" id="CEL97123.1"/>
    </source>
</evidence>
<accession>A0A0G4EJG3</accession>
<dbReference type="EMBL" id="CDMY01000254">
    <property type="protein sequence ID" value="CEL97123.1"/>
    <property type="molecule type" value="Genomic_DNA"/>
</dbReference>
<keyword evidence="3" id="KW-1185">Reference proteome</keyword>
<sequence length="250" mass="28697">MADFAINWAISLSQLDIHNWIIICRDNACFKHLHLHYGDHIVKGPTMNNMISTTASAFNSEGFGALVKKRSFFVREILQQGYTALYSDVDMIWQKNPLPFLPGDKDLVVQNDVRKTDQSLNLCTCFFAIRPTRNSLRLLDVWEEEMKAENKNQAGFNRAAKRLQEAAPTDQEEKAMLLLADNMRHEQKRLRSSIVWGRRGLDGIIPGAIDQSGVRWQDDKREKYKELSRTIAHRHHFSLGRMGARGGNML</sequence>
<dbReference type="Proteomes" id="UP000041254">
    <property type="component" value="Unassembled WGS sequence"/>
</dbReference>
<organism evidence="2 3">
    <name type="scientific">Vitrella brassicaformis (strain CCMP3155)</name>
    <dbReference type="NCBI Taxonomy" id="1169540"/>
    <lineage>
        <taxon>Eukaryota</taxon>
        <taxon>Sar</taxon>
        <taxon>Alveolata</taxon>
        <taxon>Colpodellida</taxon>
        <taxon>Vitrellaceae</taxon>
        <taxon>Vitrella</taxon>
    </lineage>
</organism>
<dbReference type="PANTHER" id="PTHR47032:SF1">
    <property type="entry name" value="UDP-D-XYLOSE:L-FUCOSE ALPHA-1,3-D-XYLOSYLTRANSFERASE-RELATED"/>
    <property type="match status" value="1"/>
</dbReference>
<evidence type="ECO:0000313" key="3">
    <source>
        <dbReference type="Proteomes" id="UP000041254"/>
    </source>
</evidence>
<dbReference type="AlphaFoldDB" id="A0A0G4EJG3"/>
<dbReference type="InterPro" id="IPR052636">
    <property type="entry name" value="UDP-D-xylose:L-fucose_XylT"/>
</dbReference>
<dbReference type="GO" id="GO:0005794">
    <property type="term" value="C:Golgi apparatus"/>
    <property type="evidence" value="ECO:0007669"/>
    <property type="project" value="TreeGrafter"/>
</dbReference>
<dbReference type="InParanoid" id="A0A0G4EJG3"/>
<protein>
    <recommendedName>
        <fullName evidence="1">Nucleotide-diphospho-sugar transferase domain-containing protein</fullName>
    </recommendedName>
</protein>
<dbReference type="OrthoDB" id="540503at2759"/>
<dbReference type="PhylomeDB" id="A0A0G4EJG3"/>